<dbReference type="Proteomes" id="UP001558850">
    <property type="component" value="Unassembled WGS sequence"/>
</dbReference>
<gene>
    <name evidence="1" type="ORF">AB4Y32_31090</name>
</gene>
<reference evidence="1" key="1">
    <citation type="submission" date="2024-07" db="EMBL/GenBank/DDBJ databases">
        <title>A survey of Mimosa microsymbionts across Brazilian biomes reveals a high diversity of Paraburkholderia nodulating endemic species, but also that Cupriavidus is common as a symbiont of widespread species.</title>
        <authorList>
            <person name="Rouws L."/>
            <person name="Barauna A."/>
            <person name="Beukes C."/>
            <person name="Rouws J.R.C."/>
            <person name="De Faria S.M."/>
            <person name="Gross E."/>
            <person name="Bueno Dos Reis Junior F."/>
            <person name="Simon M.F."/>
            <person name="Maluk M."/>
            <person name="Odee D.W."/>
            <person name="Kenicer G."/>
            <person name="Young J.P.W."/>
            <person name="Reis V.M."/>
            <person name="Zilli J."/>
            <person name="James E.K."/>
        </authorList>
    </citation>
    <scope>NUCLEOTIDE SEQUENCE</scope>
    <source>
        <strain evidence="1">EG181B</strain>
    </source>
</reference>
<accession>A0ACC6U943</accession>
<protein>
    <submittedName>
        <fullName evidence="1">3-deoxy-D-arabino-heptulosonate 7-phosphate synthase</fullName>
    </submittedName>
</protein>
<dbReference type="EMBL" id="JBFRCH010000028">
    <property type="protein sequence ID" value="MEX3936181.1"/>
    <property type="molecule type" value="Genomic_DNA"/>
</dbReference>
<evidence type="ECO:0000313" key="1">
    <source>
        <dbReference type="EMBL" id="MEX3936181.1"/>
    </source>
</evidence>
<sequence length="464" mass="50752">MSLLPLSPLIDQVLRTVARRYRLPAFADTPDQTQNASPSTVLAIAIEQARSAVACAEVPPASAKRLFVEALARLIHEAMRTQSGDPVFQAMVLRHRTAQVQEYASLSTHADHDRRLIHASVNAIAHPAKQQRRLPGPQREALAQLHACASSSSWSELHDAARRLRDMPEMANESSFERGLARLLDSPALERLRRLDALASDDLVRQYRLLWDGHGPRSGSSNAVAHGVASQQRGAAVEALAAQALEALAQRLNEAQSDRASYRVVTSMRAPPSLPASPERAKTEWDAVLLRRASADDETTLCDVCLFVEAKASVDAATTDLSRLLRGLRLLAHAEENVAYSFETRQGTVRLRGASLRALTTDEAGLAKKVLYCCDAPAKTTPRLLGAASRMQLLSAQASLEFATAFADGRHADAQDLEPVWHELLESPRWRAVLHQYPMLRQARDLMVHTEDLLAAIDGAAENG</sequence>
<organism evidence="1 2">
    <name type="scientific">Paraburkholderia phymatum</name>
    <dbReference type="NCBI Taxonomy" id="148447"/>
    <lineage>
        <taxon>Bacteria</taxon>
        <taxon>Pseudomonadati</taxon>
        <taxon>Pseudomonadota</taxon>
        <taxon>Betaproteobacteria</taxon>
        <taxon>Burkholderiales</taxon>
        <taxon>Burkholderiaceae</taxon>
        <taxon>Paraburkholderia</taxon>
    </lineage>
</organism>
<name>A0ACC6U943_9BURK</name>
<evidence type="ECO:0000313" key="2">
    <source>
        <dbReference type="Proteomes" id="UP001558850"/>
    </source>
</evidence>
<proteinExistence type="predicted"/>
<comment type="caution">
    <text evidence="1">The sequence shown here is derived from an EMBL/GenBank/DDBJ whole genome shotgun (WGS) entry which is preliminary data.</text>
</comment>
<keyword evidence="2" id="KW-1185">Reference proteome</keyword>